<accession>A0A918PDA0</accession>
<evidence type="ECO:0000256" key="2">
    <source>
        <dbReference type="ARBA" id="ARBA00006706"/>
    </source>
</evidence>
<evidence type="ECO:0000313" key="8">
    <source>
        <dbReference type="EMBL" id="GGY99564.1"/>
    </source>
</evidence>
<dbReference type="EMBL" id="BMVW01000002">
    <property type="protein sequence ID" value="GGY99564.1"/>
    <property type="molecule type" value="Genomic_DNA"/>
</dbReference>
<dbReference type="Pfam" id="PF00348">
    <property type="entry name" value="polyprenyl_synt"/>
    <property type="match status" value="1"/>
</dbReference>
<reference evidence="8" key="1">
    <citation type="journal article" date="2014" name="Int. J. Syst. Evol. Microbiol.">
        <title>Complete genome sequence of Corynebacterium casei LMG S-19264T (=DSM 44701T), isolated from a smear-ripened cheese.</title>
        <authorList>
            <consortium name="US DOE Joint Genome Institute (JGI-PGF)"/>
            <person name="Walter F."/>
            <person name="Albersmeier A."/>
            <person name="Kalinowski J."/>
            <person name="Ruckert C."/>
        </authorList>
    </citation>
    <scope>NUCLEOTIDE SEQUENCE</scope>
    <source>
        <strain evidence="8">JCM 4815</strain>
    </source>
</reference>
<evidence type="ECO:0000256" key="7">
    <source>
        <dbReference type="SAM" id="MobiDB-lite"/>
    </source>
</evidence>
<dbReference type="InterPro" id="IPR008949">
    <property type="entry name" value="Isoprenoid_synthase_dom_sf"/>
</dbReference>
<dbReference type="GO" id="GO:0008299">
    <property type="term" value="P:isoprenoid biosynthetic process"/>
    <property type="evidence" value="ECO:0007669"/>
    <property type="project" value="InterPro"/>
</dbReference>
<reference evidence="8" key="2">
    <citation type="submission" date="2020-09" db="EMBL/GenBank/DDBJ databases">
        <authorList>
            <person name="Sun Q."/>
            <person name="Ohkuma M."/>
        </authorList>
    </citation>
    <scope>NUCLEOTIDE SEQUENCE</scope>
    <source>
        <strain evidence="8">JCM 4815</strain>
    </source>
</reference>
<dbReference type="InterPro" id="IPR033749">
    <property type="entry name" value="Polyprenyl_synt_CS"/>
</dbReference>
<dbReference type="CDD" id="cd00685">
    <property type="entry name" value="Trans_IPPS_HT"/>
    <property type="match status" value="1"/>
</dbReference>
<dbReference type="AlphaFoldDB" id="A0A918PDA0"/>
<keyword evidence="4" id="KW-0479">Metal-binding</keyword>
<dbReference type="SUPFAM" id="SSF48576">
    <property type="entry name" value="Terpenoid synthases"/>
    <property type="match status" value="1"/>
</dbReference>
<dbReference type="SFLD" id="SFLDS00005">
    <property type="entry name" value="Isoprenoid_Synthase_Type_I"/>
    <property type="match status" value="1"/>
</dbReference>
<sequence length="452" mass="46631">MRSTEVTGERAQVRFPSDGDGLPVIGGPPVADADLPLPADLRGDPPFPVDVHDLPAVDADVPGAVGRVLARVLAGRVGRARATDAVFARDIAERVARFTLDGGKRTRSCFVWWGLRACGGADAASAEAALRIGAALELVQTCALVQDDVMDGARLRRGRPALHTDIAAQYAPVAPGAGGERFGEAAAILAGDLALAWAEDLVADTVLALAPDAARRVHGVWSAMRTEMVAGQYLDVQGGATSAHRGGTPPAHRTARALRAACLKSALYSVERPLALGAALAGADGATTRALTTAGRYAGLAFQLRDDLQDVFADPRRTGKPSGGDIRSGKPTYLVALARARAEASGDRRALAVLRRSLGRADLSGAQLARVREVLVGTGARDVVEARIERLAAQALRHLSTAVLDPVAEPHLRRLLCAAAGVPAGRGGTRAEPGPGRAGPAPLTVPAPGAGR</sequence>
<evidence type="ECO:0000256" key="4">
    <source>
        <dbReference type="ARBA" id="ARBA00022723"/>
    </source>
</evidence>
<dbReference type="PANTHER" id="PTHR12001">
    <property type="entry name" value="GERANYLGERANYL PYROPHOSPHATE SYNTHASE"/>
    <property type="match status" value="1"/>
</dbReference>
<dbReference type="PANTHER" id="PTHR12001:SF85">
    <property type="entry name" value="SHORT CHAIN ISOPRENYL DIPHOSPHATE SYNTHASE"/>
    <property type="match status" value="1"/>
</dbReference>
<gene>
    <name evidence="8" type="ORF">GCM10010365_17830</name>
</gene>
<feature type="region of interest" description="Disordered" evidence="7">
    <location>
        <begin position="1"/>
        <end position="22"/>
    </location>
</feature>
<evidence type="ECO:0000313" key="9">
    <source>
        <dbReference type="Proteomes" id="UP000622166"/>
    </source>
</evidence>
<keyword evidence="9" id="KW-1185">Reference proteome</keyword>
<dbReference type="Gene3D" id="1.10.600.10">
    <property type="entry name" value="Farnesyl Diphosphate Synthase"/>
    <property type="match status" value="1"/>
</dbReference>
<evidence type="ECO:0000256" key="3">
    <source>
        <dbReference type="ARBA" id="ARBA00022679"/>
    </source>
</evidence>
<dbReference type="PROSITE" id="PS00723">
    <property type="entry name" value="POLYPRENYL_SYNTHASE_1"/>
    <property type="match status" value="1"/>
</dbReference>
<comment type="caution">
    <text evidence="8">The sequence shown here is derived from an EMBL/GenBank/DDBJ whole genome shotgun (WGS) entry which is preliminary data.</text>
</comment>
<comment type="cofactor">
    <cofactor evidence="1">
        <name>Mg(2+)</name>
        <dbReference type="ChEBI" id="CHEBI:18420"/>
    </cofactor>
</comment>
<comment type="similarity">
    <text evidence="2 6">Belongs to the FPP/GGPP synthase family.</text>
</comment>
<evidence type="ECO:0000256" key="6">
    <source>
        <dbReference type="RuleBase" id="RU004466"/>
    </source>
</evidence>
<protein>
    <submittedName>
        <fullName evidence="8">Geranylgeranyl pyrophosphate synthase</fullName>
    </submittedName>
</protein>
<organism evidence="8 9">
    <name type="scientific">Streptomyces poonensis</name>
    <dbReference type="NCBI Taxonomy" id="68255"/>
    <lineage>
        <taxon>Bacteria</taxon>
        <taxon>Bacillati</taxon>
        <taxon>Actinomycetota</taxon>
        <taxon>Actinomycetes</taxon>
        <taxon>Kitasatosporales</taxon>
        <taxon>Streptomycetaceae</taxon>
        <taxon>Streptomyces</taxon>
    </lineage>
</organism>
<dbReference type="InterPro" id="IPR000092">
    <property type="entry name" value="Polyprenyl_synt"/>
</dbReference>
<keyword evidence="3 6" id="KW-0808">Transferase</keyword>
<dbReference type="GO" id="GO:0004659">
    <property type="term" value="F:prenyltransferase activity"/>
    <property type="evidence" value="ECO:0007669"/>
    <property type="project" value="InterPro"/>
</dbReference>
<evidence type="ECO:0000256" key="5">
    <source>
        <dbReference type="ARBA" id="ARBA00022842"/>
    </source>
</evidence>
<dbReference type="GO" id="GO:0046872">
    <property type="term" value="F:metal ion binding"/>
    <property type="evidence" value="ECO:0007669"/>
    <property type="project" value="UniProtKB-KW"/>
</dbReference>
<name>A0A918PDA0_9ACTN</name>
<feature type="region of interest" description="Disordered" evidence="7">
    <location>
        <begin position="424"/>
        <end position="452"/>
    </location>
</feature>
<dbReference type="RefSeq" id="WP_189857026.1">
    <property type="nucleotide sequence ID" value="NZ_BMVW01000002.1"/>
</dbReference>
<dbReference type="Proteomes" id="UP000622166">
    <property type="component" value="Unassembled WGS sequence"/>
</dbReference>
<proteinExistence type="inferred from homology"/>
<evidence type="ECO:0000256" key="1">
    <source>
        <dbReference type="ARBA" id="ARBA00001946"/>
    </source>
</evidence>
<feature type="compositionally biased region" description="Low complexity" evidence="7">
    <location>
        <begin position="430"/>
        <end position="442"/>
    </location>
</feature>
<keyword evidence="5" id="KW-0460">Magnesium</keyword>